<dbReference type="Proteomes" id="UP000297031">
    <property type="component" value="Chromosome"/>
</dbReference>
<protein>
    <submittedName>
        <fullName evidence="1">Uncharacterized protein</fullName>
    </submittedName>
</protein>
<dbReference type="EMBL" id="CP039393">
    <property type="protein sequence ID" value="QCD35830.1"/>
    <property type="molecule type" value="Genomic_DNA"/>
</dbReference>
<sequence length="151" mass="17030">MKLDKNAIYPHPIWGWTEDFIGEEPKVNLEITINDLDQEIVIRLSMENSNEDIEKLIESGCAKYQIVVECSKTFFSCKAQSDSLPLELRFPASSVYNTFICAASIVAVKKINGFPFQNVSDDYEGIVDFEKGATVAFLEEKRVSLRAVKTP</sequence>
<dbReference type="KEGG" id="mgod:E7746_08020"/>
<gene>
    <name evidence="1" type="ORF">E7746_08020</name>
</gene>
<accession>A0A4P7VJ43</accession>
<dbReference type="OrthoDB" id="1452521at2"/>
<reference evidence="1 2" key="1">
    <citation type="submission" date="2019-02" db="EMBL/GenBank/DDBJ databases">
        <title>Isolation and identification of novel species under the genus Muribaculum.</title>
        <authorList>
            <person name="Miyake S."/>
            <person name="Ding Y."/>
            <person name="Low A."/>
            <person name="Soh M."/>
            <person name="Seedorf H."/>
        </authorList>
    </citation>
    <scope>NUCLEOTIDE SEQUENCE [LARGE SCALE GENOMIC DNA]</scope>
    <source>
        <strain evidence="1 2">TLL-A4</strain>
    </source>
</reference>
<proteinExistence type="predicted"/>
<organism evidence="1 2">
    <name type="scientific">Muribaculum gordoncarteri</name>
    <dbReference type="NCBI Taxonomy" id="2530390"/>
    <lineage>
        <taxon>Bacteria</taxon>
        <taxon>Pseudomonadati</taxon>
        <taxon>Bacteroidota</taxon>
        <taxon>Bacteroidia</taxon>
        <taxon>Bacteroidales</taxon>
        <taxon>Muribaculaceae</taxon>
        <taxon>Muribaculum</taxon>
    </lineage>
</organism>
<evidence type="ECO:0000313" key="1">
    <source>
        <dbReference type="EMBL" id="QCD35830.1"/>
    </source>
</evidence>
<dbReference type="RefSeq" id="WP_136410463.1">
    <property type="nucleotide sequence ID" value="NZ_CP039393.1"/>
</dbReference>
<evidence type="ECO:0000313" key="2">
    <source>
        <dbReference type="Proteomes" id="UP000297031"/>
    </source>
</evidence>
<keyword evidence="2" id="KW-1185">Reference proteome</keyword>
<name>A0A4P7VJ43_9BACT</name>
<dbReference type="AlphaFoldDB" id="A0A4P7VJ43"/>